<dbReference type="FunFam" id="1.10.510.10:FF:000571">
    <property type="entry name" value="Maternal embryonic leucine zipper kinase"/>
    <property type="match status" value="1"/>
</dbReference>
<name>A0A1B0CQV8_LUTLO</name>
<evidence type="ECO:0000256" key="5">
    <source>
        <dbReference type="ARBA" id="ARBA00022777"/>
    </source>
</evidence>
<dbReference type="GO" id="GO:0005634">
    <property type="term" value="C:nucleus"/>
    <property type="evidence" value="ECO:0007669"/>
    <property type="project" value="TreeGrafter"/>
</dbReference>
<dbReference type="PROSITE" id="PS51985">
    <property type="entry name" value="CPB2"/>
    <property type="match status" value="1"/>
</dbReference>
<keyword evidence="15" id="KW-1185">Reference proteome</keyword>
<dbReference type="InterPro" id="IPR033698">
    <property type="entry name" value="POLO_box_Plk4_2"/>
</dbReference>
<dbReference type="VEuPathDB" id="VectorBase:LLONM1_001960"/>
<evidence type="ECO:0000259" key="11">
    <source>
        <dbReference type="PROSITE" id="PS50011"/>
    </source>
</evidence>
<keyword evidence="7" id="KW-0963">Cytoplasm</keyword>
<evidence type="ECO:0000259" key="13">
    <source>
        <dbReference type="PROSITE" id="PS51985"/>
    </source>
</evidence>
<dbReference type="InterPro" id="IPR046437">
    <property type="entry name" value="Ser_Thr-PK_POLO_box_1_sf"/>
</dbReference>
<dbReference type="PROSITE" id="PS50011">
    <property type="entry name" value="PROTEIN_KINASE_DOM"/>
    <property type="match status" value="1"/>
</dbReference>
<keyword evidence="4" id="KW-0547">Nucleotide-binding</keyword>
<dbReference type="InterPro" id="IPR011009">
    <property type="entry name" value="Kinase-like_dom_sf"/>
</dbReference>
<keyword evidence="2" id="KW-0723">Serine/threonine-protein kinase</keyword>
<dbReference type="PROSITE" id="PS00109">
    <property type="entry name" value="PROTEIN_KINASE_TYR"/>
    <property type="match status" value="1"/>
</dbReference>
<feature type="domain" description="Protein kinase" evidence="11">
    <location>
        <begin position="6"/>
        <end position="259"/>
    </location>
</feature>
<feature type="compositionally biased region" description="Polar residues" evidence="10">
    <location>
        <begin position="567"/>
        <end position="593"/>
    </location>
</feature>
<feature type="compositionally biased region" description="Polar residues" evidence="10">
    <location>
        <begin position="298"/>
        <end position="309"/>
    </location>
</feature>
<dbReference type="AlphaFoldDB" id="A0A1B0CQV8"/>
<evidence type="ECO:0000313" key="14">
    <source>
        <dbReference type="EnsemblMetazoa" id="LLOJ007257-PA"/>
    </source>
</evidence>
<reference evidence="14" key="1">
    <citation type="submission" date="2020-05" db="UniProtKB">
        <authorList>
            <consortium name="EnsemblMetazoa"/>
        </authorList>
    </citation>
    <scope>IDENTIFICATION</scope>
    <source>
        <strain evidence="14">Jacobina</strain>
    </source>
</reference>
<dbReference type="Pfam" id="PF18190">
    <property type="entry name" value="Plk4_PB1"/>
    <property type="match status" value="1"/>
</dbReference>
<evidence type="ECO:0000259" key="12">
    <source>
        <dbReference type="PROSITE" id="PS51984"/>
    </source>
</evidence>
<evidence type="ECO:0000256" key="10">
    <source>
        <dbReference type="SAM" id="MobiDB-lite"/>
    </source>
</evidence>
<evidence type="ECO:0000256" key="6">
    <source>
        <dbReference type="ARBA" id="ARBA00022840"/>
    </source>
</evidence>
<accession>A0A1B0CQV8</accession>
<dbReference type="VEuPathDB" id="VectorBase:LLOJ007257"/>
<dbReference type="PROSITE" id="PS51984">
    <property type="entry name" value="CPB1"/>
    <property type="match status" value="1"/>
</dbReference>
<evidence type="ECO:0000256" key="7">
    <source>
        <dbReference type="ARBA" id="ARBA00023212"/>
    </source>
</evidence>
<feature type="region of interest" description="Disordered" evidence="10">
    <location>
        <begin position="277"/>
        <end position="309"/>
    </location>
</feature>
<dbReference type="EnsemblMetazoa" id="LLOJ007257-RA">
    <property type="protein sequence ID" value="LLOJ007257-PA"/>
    <property type="gene ID" value="LLOJ007257"/>
</dbReference>
<dbReference type="Gene3D" id="1.10.510.10">
    <property type="entry name" value="Transferase(Phosphotransferase) domain 1"/>
    <property type="match status" value="1"/>
</dbReference>
<comment type="subcellular location">
    <subcellularLocation>
        <location evidence="1">Cytoplasm</location>
        <location evidence="1">Cytoskeleton</location>
        <location evidence="1">Microtubule organizing center</location>
        <location evidence="1">Centrosome</location>
        <location evidence="1">Centriole</location>
    </subcellularLocation>
</comment>
<dbReference type="GO" id="GO:0004674">
    <property type="term" value="F:protein serine/threonine kinase activity"/>
    <property type="evidence" value="ECO:0007669"/>
    <property type="project" value="UniProtKB-KW"/>
</dbReference>
<evidence type="ECO:0000256" key="1">
    <source>
        <dbReference type="ARBA" id="ARBA00004114"/>
    </source>
</evidence>
<dbReference type="Gene3D" id="3.30.1120.120">
    <property type="match status" value="1"/>
</dbReference>
<dbReference type="InterPro" id="IPR033699">
    <property type="entry name" value="POLO_box_Plk4_1"/>
</dbReference>
<dbReference type="InterPro" id="IPR008266">
    <property type="entry name" value="Tyr_kinase_AS"/>
</dbReference>
<evidence type="ECO:0000256" key="4">
    <source>
        <dbReference type="ARBA" id="ARBA00022741"/>
    </source>
</evidence>
<dbReference type="EMBL" id="AJWK01024102">
    <property type="status" value="NOT_ANNOTATED_CDS"/>
    <property type="molecule type" value="Genomic_DNA"/>
</dbReference>
<keyword evidence="7" id="KW-0206">Cytoskeleton</keyword>
<dbReference type="FunFam" id="3.30.200.20:FF:000042">
    <property type="entry name" value="Aurora kinase A"/>
    <property type="match status" value="1"/>
</dbReference>
<feature type="domain" description="Cryptic POLO box 2 (CPB2)" evidence="13">
    <location>
        <begin position="459"/>
        <end position="565"/>
    </location>
</feature>
<keyword evidence="5" id="KW-0418">Kinase</keyword>
<dbReference type="Pfam" id="PF00069">
    <property type="entry name" value="Pkinase"/>
    <property type="match status" value="1"/>
</dbReference>
<keyword evidence="6" id="KW-0067">ATP-binding</keyword>
<proteinExistence type="predicted"/>
<dbReference type="PANTHER" id="PTHR24345:SF91">
    <property type="entry name" value="SERINE_THREONINE-PROTEIN KINASE PLK4"/>
    <property type="match status" value="1"/>
</dbReference>
<feature type="compositionally biased region" description="Polar residues" evidence="10">
    <location>
        <begin position="636"/>
        <end position="650"/>
    </location>
</feature>
<evidence type="ECO:0000256" key="8">
    <source>
        <dbReference type="ARBA" id="ARBA00030429"/>
    </source>
</evidence>
<dbReference type="CDD" id="cd13114">
    <property type="entry name" value="POLO_box_Plk4_1"/>
    <property type="match status" value="1"/>
</dbReference>
<evidence type="ECO:0000256" key="3">
    <source>
        <dbReference type="ARBA" id="ARBA00022679"/>
    </source>
</evidence>
<evidence type="ECO:0000313" key="15">
    <source>
        <dbReference type="Proteomes" id="UP000092461"/>
    </source>
</evidence>
<evidence type="ECO:0000256" key="9">
    <source>
        <dbReference type="ARBA" id="ARBA00030924"/>
    </source>
</evidence>
<sequence>MSVNGKMSLGERIEGGFAQVYKALCLATGLFVAIKMIDKRVMLERNMENRVRQEVVIHSQLKHPSILELYTFFEDDNCVYLVLELARHGELQRFLRSLGRTMSEMEAAAVMKQVVAGLLYLHSHRIIHRDLSLSNLLLMDDRHVKIADFGLAIQLMAPDERHVTLCGTPNYMSPEVASRTSHGPPADVWSVGCMLYTLLVGSPPFATAATTMTLNRVVTSPCQMPSFLSAEATDLLQRLLQKDPSERIALDDILQHPFMQKTHPLASLFQQSIDSGFANSSDNHKSTQRPRRPHSNALEATQSAPSEATSGRFLGLMSKQGGSLESLSTNRVILSDHDRWRTPEKRLDVPALSTRRLQATRYTTKNVVFHILQSGEVTVEFIRARTLGECVTQVCRISGDGQRIVVYSPQGGAVPVREEPPEIPPNGPEGIFNLENLPEIHWKKYKYAARFVDLVRAKTPKVTYYSQHAKCQLMETLVDFEAMFYSGGSVVRNGENGAKIRNSSNGVVVTDKGGGNLGETEKWMWEHSEECFRHCCELERILQRVTTGECFPAIVGRRPTNSHRDSNSLPRTPNLSNLSSFAMGMSSTTSQRHPQALRTIQNWGNGQEKQDFGGFHVVGETQPFDRHHQQAVRPMRQQNYMENTDQTPLSSRPMRLMR</sequence>
<dbReference type="InterPro" id="IPR047108">
    <property type="entry name" value="Plk4-like_POLO_box_2_sf"/>
</dbReference>
<organism evidence="14 15">
    <name type="scientific">Lutzomyia longipalpis</name>
    <name type="common">Sand fly</name>
    <dbReference type="NCBI Taxonomy" id="7200"/>
    <lineage>
        <taxon>Eukaryota</taxon>
        <taxon>Metazoa</taxon>
        <taxon>Ecdysozoa</taxon>
        <taxon>Arthropoda</taxon>
        <taxon>Hexapoda</taxon>
        <taxon>Insecta</taxon>
        <taxon>Pterygota</taxon>
        <taxon>Neoptera</taxon>
        <taxon>Endopterygota</taxon>
        <taxon>Diptera</taxon>
        <taxon>Nematocera</taxon>
        <taxon>Psychodoidea</taxon>
        <taxon>Psychodidae</taxon>
        <taxon>Lutzomyia</taxon>
        <taxon>Lutzomyia</taxon>
    </lineage>
</organism>
<dbReference type="Pfam" id="PF18409">
    <property type="entry name" value="Plk4_PB2"/>
    <property type="match status" value="1"/>
</dbReference>
<feature type="domain" description="Cryptic POLO box 1 (CPB1)" evidence="12">
    <location>
        <begin position="344"/>
        <end position="458"/>
    </location>
</feature>
<feature type="region of interest" description="Disordered" evidence="10">
    <location>
        <begin position="559"/>
        <end position="593"/>
    </location>
</feature>
<dbReference type="Gene3D" id="3.30.1120.130">
    <property type="match status" value="1"/>
</dbReference>
<dbReference type="Proteomes" id="UP000092461">
    <property type="component" value="Unassembled WGS sequence"/>
</dbReference>
<keyword evidence="3" id="KW-0808">Transferase</keyword>
<dbReference type="SUPFAM" id="SSF56112">
    <property type="entry name" value="Protein kinase-like (PK-like)"/>
    <property type="match status" value="1"/>
</dbReference>
<dbReference type="PANTHER" id="PTHR24345">
    <property type="entry name" value="SERINE/THREONINE-PROTEIN KINASE PLK"/>
    <property type="match status" value="1"/>
</dbReference>
<feature type="region of interest" description="Disordered" evidence="10">
    <location>
        <begin position="626"/>
        <end position="658"/>
    </location>
</feature>
<evidence type="ECO:0000256" key="2">
    <source>
        <dbReference type="ARBA" id="ARBA00022527"/>
    </source>
</evidence>
<protein>
    <recommendedName>
        <fullName evidence="9">Serine/threonine-protein kinase SAK</fullName>
    </recommendedName>
    <alternativeName>
        <fullName evidence="8">Serine/threonine-protein kinase Sak</fullName>
    </alternativeName>
</protein>
<dbReference type="InterPro" id="IPR000719">
    <property type="entry name" value="Prot_kinase_dom"/>
</dbReference>
<dbReference type="GO" id="GO:0005524">
    <property type="term" value="F:ATP binding"/>
    <property type="evidence" value="ECO:0007669"/>
    <property type="project" value="UniProtKB-KW"/>
</dbReference>
<dbReference type="GO" id="GO:0005814">
    <property type="term" value="C:centriole"/>
    <property type="evidence" value="ECO:0007669"/>
    <property type="project" value="UniProtKB-SubCell"/>
</dbReference>